<sequence length="185" mass="19314">MADATVRPAVPADVDEIARIQVLTWQAGYSGILPAAVLAALDPADAAVQWRQTIEQGPAMVFAAVEGDWIVGFCSAGSSPESESAMANDLPPEDAATVALIGTLLVEPRWGRRGHGGRLLAAAAKAVRAAGLTRGICWVPEANQSQVSFFTRAGWAPDGVVRTLDAGGQPLRELRMSGSLDLKLA</sequence>
<dbReference type="PANTHER" id="PTHR43877">
    <property type="entry name" value="AMINOALKYLPHOSPHONATE N-ACETYLTRANSFERASE-RELATED-RELATED"/>
    <property type="match status" value="1"/>
</dbReference>
<comment type="caution">
    <text evidence="4">The sequence shown here is derived from an EMBL/GenBank/DDBJ whole genome shotgun (WGS) entry which is preliminary data.</text>
</comment>
<organism evidence="4 5">
    <name type="scientific">Actinokineospora xionganensis</name>
    <dbReference type="NCBI Taxonomy" id="2684470"/>
    <lineage>
        <taxon>Bacteria</taxon>
        <taxon>Bacillati</taxon>
        <taxon>Actinomycetota</taxon>
        <taxon>Actinomycetes</taxon>
        <taxon>Pseudonocardiales</taxon>
        <taxon>Pseudonocardiaceae</taxon>
        <taxon>Actinokineospora</taxon>
    </lineage>
</organism>
<dbReference type="PROSITE" id="PS51186">
    <property type="entry name" value="GNAT"/>
    <property type="match status" value="1"/>
</dbReference>
<dbReference type="RefSeq" id="WP_187222127.1">
    <property type="nucleotide sequence ID" value="NZ_JABVED010000011.1"/>
</dbReference>
<keyword evidence="1" id="KW-0808">Transferase</keyword>
<dbReference type="Pfam" id="PF00583">
    <property type="entry name" value="Acetyltransf_1"/>
    <property type="match status" value="1"/>
</dbReference>
<name>A0ABR7L9L5_9PSEU</name>
<proteinExistence type="predicted"/>
<evidence type="ECO:0000259" key="3">
    <source>
        <dbReference type="PROSITE" id="PS51186"/>
    </source>
</evidence>
<evidence type="ECO:0000256" key="2">
    <source>
        <dbReference type="ARBA" id="ARBA00023315"/>
    </source>
</evidence>
<evidence type="ECO:0000313" key="4">
    <source>
        <dbReference type="EMBL" id="MBC6449395.1"/>
    </source>
</evidence>
<evidence type="ECO:0000256" key="1">
    <source>
        <dbReference type="ARBA" id="ARBA00022679"/>
    </source>
</evidence>
<protein>
    <submittedName>
        <fullName evidence="4">GNAT family N-acetyltransferase</fullName>
    </submittedName>
</protein>
<dbReference type="SUPFAM" id="SSF55729">
    <property type="entry name" value="Acyl-CoA N-acyltransferases (Nat)"/>
    <property type="match status" value="1"/>
</dbReference>
<dbReference type="EMBL" id="JABVED010000011">
    <property type="protein sequence ID" value="MBC6449395.1"/>
    <property type="molecule type" value="Genomic_DNA"/>
</dbReference>
<dbReference type="InterPro" id="IPR050832">
    <property type="entry name" value="Bact_Acetyltransf"/>
</dbReference>
<dbReference type="Proteomes" id="UP000734823">
    <property type="component" value="Unassembled WGS sequence"/>
</dbReference>
<accession>A0ABR7L9L5</accession>
<dbReference type="Gene3D" id="3.40.630.30">
    <property type="match status" value="1"/>
</dbReference>
<feature type="domain" description="N-acetyltransferase" evidence="3">
    <location>
        <begin position="4"/>
        <end position="181"/>
    </location>
</feature>
<keyword evidence="5" id="KW-1185">Reference proteome</keyword>
<gene>
    <name evidence="4" type="ORF">GPZ80_19715</name>
</gene>
<evidence type="ECO:0000313" key="5">
    <source>
        <dbReference type="Proteomes" id="UP000734823"/>
    </source>
</evidence>
<dbReference type="PANTHER" id="PTHR43877:SF1">
    <property type="entry name" value="ACETYLTRANSFERASE"/>
    <property type="match status" value="1"/>
</dbReference>
<keyword evidence="2" id="KW-0012">Acyltransferase</keyword>
<reference evidence="4 5" key="1">
    <citation type="submission" date="2020-06" db="EMBL/GenBank/DDBJ databases">
        <title>Actinokineospora xiongansis sp. nov., isolated from soil of Baiyangdian.</title>
        <authorList>
            <person name="Zhang X."/>
        </authorList>
    </citation>
    <scope>NUCLEOTIDE SEQUENCE [LARGE SCALE GENOMIC DNA]</scope>
    <source>
        <strain evidence="4 5">HBU206404</strain>
    </source>
</reference>
<dbReference type="InterPro" id="IPR000182">
    <property type="entry name" value="GNAT_dom"/>
</dbReference>
<dbReference type="InterPro" id="IPR016181">
    <property type="entry name" value="Acyl_CoA_acyltransferase"/>
</dbReference>